<keyword evidence="2" id="KW-1185">Reference proteome</keyword>
<reference evidence="1" key="1">
    <citation type="submission" date="2021-04" db="EMBL/GenBank/DDBJ databases">
        <title>Pseudaminobacter soli sp. nov., isolated from paddy soil contaminated by heavy metals.</title>
        <authorList>
            <person name="Zhang K."/>
        </authorList>
    </citation>
    <scope>NUCLEOTIDE SEQUENCE</scope>
    <source>
        <strain evidence="1">19-2017</strain>
    </source>
</reference>
<dbReference type="AlphaFoldDB" id="A0A942E744"/>
<organism evidence="1 2">
    <name type="scientific">Pseudaminobacter soli</name>
    <name type="common">ex Zhang et al. 2022</name>
    <dbReference type="NCBI Taxonomy" id="2831468"/>
    <lineage>
        <taxon>Bacteria</taxon>
        <taxon>Pseudomonadati</taxon>
        <taxon>Pseudomonadota</taxon>
        <taxon>Alphaproteobacteria</taxon>
        <taxon>Hyphomicrobiales</taxon>
        <taxon>Phyllobacteriaceae</taxon>
        <taxon>Pseudaminobacter</taxon>
    </lineage>
</organism>
<comment type="caution">
    <text evidence="1">The sequence shown here is derived from an EMBL/GenBank/DDBJ whole genome shotgun (WGS) entry which is preliminary data.</text>
</comment>
<gene>
    <name evidence="1" type="ORF">KEU06_13700</name>
</gene>
<dbReference type="Proteomes" id="UP000680348">
    <property type="component" value="Unassembled WGS sequence"/>
</dbReference>
<accession>A0A942E744</accession>
<name>A0A942E744_9HYPH</name>
<proteinExistence type="predicted"/>
<evidence type="ECO:0000313" key="2">
    <source>
        <dbReference type="Proteomes" id="UP000680348"/>
    </source>
</evidence>
<dbReference type="EMBL" id="JAGWCR010000006">
    <property type="protein sequence ID" value="MBS3649662.1"/>
    <property type="molecule type" value="Genomic_DNA"/>
</dbReference>
<protein>
    <submittedName>
        <fullName evidence="1">Uncharacterized protein</fullName>
    </submittedName>
</protein>
<sequence length="64" mass="7315">MRGETEIEMVRRHVREGERHVAIQKSILDDLAAAGRPTDLAKKLLAEFEETLAQHRAHLARLET</sequence>
<dbReference type="RefSeq" id="WP_188255208.1">
    <property type="nucleotide sequence ID" value="NZ_JABVCF010000006.1"/>
</dbReference>
<evidence type="ECO:0000313" key="1">
    <source>
        <dbReference type="EMBL" id="MBS3649662.1"/>
    </source>
</evidence>